<feature type="region of interest" description="Disordered" evidence="1">
    <location>
        <begin position="1"/>
        <end position="49"/>
    </location>
</feature>
<dbReference type="Gramene" id="TuG1812G0300001448.01.T01">
    <property type="protein sequence ID" value="TuG1812G0300001448.01.T01"/>
    <property type="gene ID" value="TuG1812G0300001448.01"/>
</dbReference>
<reference evidence="2" key="2">
    <citation type="submission" date="2018-03" db="EMBL/GenBank/DDBJ databases">
        <title>The Triticum urartu genome reveals the dynamic nature of wheat genome evolution.</title>
        <authorList>
            <person name="Ling H."/>
            <person name="Ma B."/>
            <person name="Shi X."/>
            <person name="Liu H."/>
            <person name="Dong L."/>
            <person name="Sun H."/>
            <person name="Cao Y."/>
            <person name="Gao Q."/>
            <person name="Zheng S."/>
            <person name="Li Y."/>
            <person name="Yu Y."/>
            <person name="Du H."/>
            <person name="Qi M."/>
            <person name="Li Y."/>
            <person name="Yu H."/>
            <person name="Cui Y."/>
            <person name="Wang N."/>
            <person name="Chen C."/>
            <person name="Wu H."/>
            <person name="Zhao Y."/>
            <person name="Zhang J."/>
            <person name="Li Y."/>
            <person name="Zhou W."/>
            <person name="Zhang B."/>
            <person name="Hu W."/>
            <person name="Eijk M."/>
            <person name="Tang J."/>
            <person name="Witsenboer H."/>
            <person name="Zhao S."/>
            <person name="Li Z."/>
            <person name="Zhang A."/>
            <person name="Wang D."/>
            <person name="Liang C."/>
        </authorList>
    </citation>
    <scope>NUCLEOTIDE SEQUENCE [LARGE SCALE GENOMIC DNA]</scope>
    <source>
        <strain evidence="2">cv. G1812</strain>
    </source>
</reference>
<dbReference type="EnsemblPlants" id="TuG1812G0300001448.01.T01">
    <property type="protein sequence ID" value="TuG1812G0300001448.01.T01"/>
    <property type="gene ID" value="TuG1812G0300001448.01"/>
</dbReference>
<feature type="compositionally biased region" description="Basic residues" evidence="1">
    <location>
        <begin position="1"/>
        <end position="10"/>
    </location>
</feature>
<evidence type="ECO:0000313" key="3">
    <source>
        <dbReference type="Proteomes" id="UP000015106"/>
    </source>
</evidence>
<dbReference type="AlphaFoldDB" id="A0A8R7PP31"/>
<sequence length="49" mass="5278">MIPATKKLHQHSILSVNDGVNNDMDEVGVGEQGSTSHQFHPRSGEAFSS</sequence>
<reference evidence="2" key="3">
    <citation type="submission" date="2022-06" db="UniProtKB">
        <authorList>
            <consortium name="EnsemblPlants"/>
        </authorList>
    </citation>
    <scope>IDENTIFICATION</scope>
</reference>
<dbReference type="Proteomes" id="UP000015106">
    <property type="component" value="Chromosome 3"/>
</dbReference>
<evidence type="ECO:0000313" key="2">
    <source>
        <dbReference type="EnsemblPlants" id="TuG1812G0300001448.01.T01"/>
    </source>
</evidence>
<proteinExistence type="predicted"/>
<protein>
    <submittedName>
        <fullName evidence="2">Uncharacterized protein</fullName>
    </submittedName>
</protein>
<evidence type="ECO:0000256" key="1">
    <source>
        <dbReference type="SAM" id="MobiDB-lite"/>
    </source>
</evidence>
<reference evidence="3" key="1">
    <citation type="journal article" date="2013" name="Nature">
        <title>Draft genome of the wheat A-genome progenitor Triticum urartu.</title>
        <authorList>
            <person name="Ling H.Q."/>
            <person name="Zhao S."/>
            <person name="Liu D."/>
            <person name="Wang J."/>
            <person name="Sun H."/>
            <person name="Zhang C."/>
            <person name="Fan H."/>
            <person name="Li D."/>
            <person name="Dong L."/>
            <person name="Tao Y."/>
            <person name="Gao C."/>
            <person name="Wu H."/>
            <person name="Li Y."/>
            <person name="Cui Y."/>
            <person name="Guo X."/>
            <person name="Zheng S."/>
            <person name="Wang B."/>
            <person name="Yu K."/>
            <person name="Liang Q."/>
            <person name="Yang W."/>
            <person name="Lou X."/>
            <person name="Chen J."/>
            <person name="Feng M."/>
            <person name="Jian J."/>
            <person name="Zhang X."/>
            <person name="Luo G."/>
            <person name="Jiang Y."/>
            <person name="Liu J."/>
            <person name="Wang Z."/>
            <person name="Sha Y."/>
            <person name="Zhang B."/>
            <person name="Wu H."/>
            <person name="Tang D."/>
            <person name="Shen Q."/>
            <person name="Xue P."/>
            <person name="Zou S."/>
            <person name="Wang X."/>
            <person name="Liu X."/>
            <person name="Wang F."/>
            <person name="Yang Y."/>
            <person name="An X."/>
            <person name="Dong Z."/>
            <person name="Zhang K."/>
            <person name="Zhang X."/>
            <person name="Luo M.C."/>
            <person name="Dvorak J."/>
            <person name="Tong Y."/>
            <person name="Wang J."/>
            <person name="Yang H."/>
            <person name="Li Z."/>
            <person name="Wang D."/>
            <person name="Zhang A."/>
            <person name="Wang J."/>
        </authorList>
    </citation>
    <scope>NUCLEOTIDE SEQUENCE</scope>
    <source>
        <strain evidence="3">cv. G1812</strain>
    </source>
</reference>
<organism evidence="2 3">
    <name type="scientific">Triticum urartu</name>
    <name type="common">Red wild einkorn</name>
    <name type="synonym">Crithodium urartu</name>
    <dbReference type="NCBI Taxonomy" id="4572"/>
    <lineage>
        <taxon>Eukaryota</taxon>
        <taxon>Viridiplantae</taxon>
        <taxon>Streptophyta</taxon>
        <taxon>Embryophyta</taxon>
        <taxon>Tracheophyta</taxon>
        <taxon>Spermatophyta</taxon>
        <taxon>Magnoliopsida</taxon>
        <taxon>Liliopsida</taxon>
        <taxon>Poales</taxon>
        <taxon>Poaceae</taxon>
        <taxon>BOP clade</taxon>
        <taxon>Pooideae</taxon>
        <taxon>Triticodae</taxon>
        <taxon>Triticeae</taxon>
        <taxon>Triticinae</taxon>
        <taxon>Triticum</taxon>
    </lineage>
</organism>
<name>A0A8R7PP31_TRIUA</name>
<accession>A0A8R7PP31</accession>
<keyword evidence="3" id="KW-1185">Reference proteome</keyword>